<accession>A0A2T3NF19</accession>
<evidence type="ECO:0000313" key="3">
    <source>
        <dbReference type="Proteomes" id="UP000241346"/>
    </source>
</evidence>
<comment type="caution">
    <text evidence="2">The sequence shown here is derived from an EMBL/GenBank/DDBJ whole genome shotgun (WGS) entry which is preliminary data.</text>
</comment>
<dbReference type="OrthoDB" id="5844941at2"/>
<feature type="transmembrane region" description="Helical" evidence="1">
    <location>
        <begin position="82"/>
        <end position="102"/>
    </location>
</feature>
<keyword evidence="1" id="KW-0472">Membrane</keyword>
<dbReference type="AlphaFoldDB" id="A0A2T3NF19"/>
<dbReference type="RefSeq" id="WP_107297976.1">
    <property type="nucleotide sequence ID" value="NZ_PYMB01000003.1"/>
</dbReference>
<dbReference type="InterPro" id="IPR021516">
    <property type="entry name" value="DUF3179"/>
</dbReference>
<feature type="transmembrane region" description="Helical" evidence="1">
    <location>
        <begin position="12"/>
        <end position="30"/>
    </location>
</feature>
<dbReference type="Proteomes" id="UP000241346">
    <property type="component" value="Unassembled WGS sequence"/>
</dbReference>
<keyword evidence="1" id="KW-1133">Transmembrane helix</keyword>
<dbReference type="Pfam" id="PF11376">
    <property type="entry name" value="DUF3179"/>
    <property type="match status" value="1"/>
</dbReference>
<gene>
    <name evidence="2" type="ORF">C9J01_09820</name>
</gene>
<sequence length="389" mass="44932">MSQSRKISKFHFYVVAVVTAFFSIFSAVVMTEPGQSLDLPRSWTVAYYEYSEYFVAANLLLLGYLWYLHSKARLWTNRKMRWATKGVLVSIITANFLLSLLFPPKQTDAVYVTVAEANNQLRKEDIIYAVEINGDVRGYPRQYMEIPHIAGDNIGGKDVALTFCALSNLPVVIDQDIGHGEKSDLGILIQTHNNLVMVDRNSGDLIQQITMETEFGESNIQQYPNTMMTWEAFQEVYPDAEVFVYPYERWMDKLLVKAFDKPMQMQFDPERGPIFPTLDLADDRLNAKEQVWGFDYAGEQIAFTHDFAVHNPVYEFEMAGKPYVMVYSSKYDIVNIFSLEKDGQRVEFSEINFQGETDSEWGRLDQVPTKNGVFWMVWSHWFPESKLMS</sequence>
<keyword evidence="1" id="KW-0812">Transmembrane</keyword>
<evidence type="ECO:0008006" key="4">
    <source>
        <dbReference type="Google" id="ProtNLM"/>
    </source>
</evidence>
<reference evidence="2 3" key="1">
    <citation type="submission" date="2018-03" db="EMBL/GenBank/DDBJ databases">
        <title>Whole genome sequencing of Histamine producing bacteria.</title>
        <authorList>
            <person name="Butler K."/>
        </authorList>
    </citation>
    <scope>NUCLEOTIDE SEQUENCE [LARGE SCALE GENOMIC DNA]</scope>
    <source>
        <strain evidence="2 3">DSM 19138</strain>
    </source>
</reference>
<proteinExistence type="predicted"/>
<evidence type="ECO:0000256" key="1">
    <source>
        <dbReference type="SAM" id="Phobius"/>
    </source>
</evidence>
<organism evidence="2 3">
    <name type="scientific">Photobacterium rosenbergii</name>
    <dbReference type="NCBI Taxonomy" id="294936"/>
    <lineage>
        <taxon>Bacteria</taxon>
        <taxon>Pseudomonadati</taxon>
        <taxon>Pseudomonadota</taxon>
        <taxon>Gammaproteobacteria</taxon>
        <taxon>Vibrionales</taxon>
        <taxon>Vibrionaceae</taxon>
        <taxon>Photobacterium</taxon>
    </lineage>
</organism>
<evidence type="ECO:0000313" key="2">
    <source>
        <dbReference type="EMBL" id="PSW13150.1"/>
    </source>
</evidence>
<feature type="transmembrane region" description="Helical" evidence="1">
    <location>
        <begin position="50"/>
        <end position="70"/>
    </location>
</feature>
<protein>
    <recommendedName>
        <fullName evidence="4">DUF3179 domain-containing protein</fullName>
    </recommendedName>
</protein>
<name>A0A2T3NF19_9GAMM</name>
<dbReference type="EMBL" id="PYMB01000003">
    <property type="protein sequence ID" value="PSW13150.1"/>
    <property type="molecule type" value="Genomic_DNA"/>
</dbReference>